<keyword evidence="4" id="KW-1000">Mitochondrion outer membrane</keyword>
<comment type="catalytic activity">
    <reaction evidence="11">
        <text>GTP + H2O = GDP + phosphate + H(+)</text>
        <dbReference type="Rhea" id="RHEA:19669"/>
        <dbReference type="ChEBI" id="CHEBI:15377"/>
        <dbReference type="ChEBI" id="CHEBI:15378"/>
        <dbReference type="ChEBI" id="CHEBI:37565"/>
        <dbReference type="ChEBI" id="CHEBI:43474"/>
        <dbReference type="ChEBI" id="CHEBI:58189"/>
    </reaction>
</comment>
<dbReference type="Gene3D" id="3.40.50.300">
    <property type="entry name" value="P-loop containing nucleotide triphosphate hydrolases"/>
    <property type="match status" value="1"/>
</dbReference>
<comment type="subcellular location">
    <subcellularLocation>
        <location evidence="1">Mitochondrion outer membrane</location>
        <topology evidence="1">Multi-pass membrane protein</topology>
    </subcellularLocation>
</comment>
<evidence type="ECO:0000256" key="5">
    <source>
        <dbReference type="ARBA" id="ARBA00022801"/>
    </source>
</evidence>
<dbReference type="GO" id="GO:0008053">
    <property type="term" value="P:mitochondrial fusion"/>
    <property type="evidence" value="ECO:0007669"/>
    <property type="project" value="TreeGrafter"/>
</dbReference>
<dbReference type="PANTHER" id="PTHR10465">
    <property type="entry name" value="TRANSMEMBRANE GTPASE FZO1"/>
    <property type="match status" value="1"/>
</dbReference>
<dbReference type="InterPro" id="IPR027094">
    <property type="entry name" value="Mitofusin_fam"/>
</dbReference>
<feature type="region of interest" description="Disordered" evidence="12">
    <location>
        <begin position="43"/>
        <end position="64"/>
    </location>
</feature>
<evidence type="ECO:0000313" key="15">
    <source>
        <dbReference type="EMBL" id="KNE00454.1"/>
    </source>
</evidence>
<accession>A0A0L0P2D3</accession>
<dbReference type="VEuPathDB" id="FungiDB:CJI97_000300"/>
<keyword evidence="8" id="KW-0496">Mitochondrion</keyword>
<dbReference type="PROSITE" id="PS51718">
    <property type="entry name" value="G_DYNAMIN_2"/>
    <property type="match status" value="1"/>
</dbReference>
<evidence type="ECO:0000256" key="9">
    <source>
        <dbReference type="ARBA" id="ARBA00023134"/>
    </source>
</evidence>
<dbReference type="PANTHER" id="PTHR10465:SF0">
    <property type="entry name" value="SARCALUMENIN"/>
    <property type="match status" value="1"/>
</dbReference>
<evidence type="ECO:0000256" key="1">
    <source>
        <dbReference type="ARBA" id="ARBA00004374"/>
    </source>
</evidence>
<organism evidence="15 16">
    <name type="scientific">Candidozyma auris</name>
    <name type="common">Yeast</name>
    <name type="synonym">Candida auris</name>
    <dbReference type="NCBI Taxonomy" id="498019"/>
    <lineage>
        <taxon>Eukaryota</taxon>
        <taxon>Fungi</taxon>
        <taxon>Dikarya</taxon>
        <taxon>Ascomycota</taxon>
        <taxon>Saccharomycotina</taxon>
        <taxon>Pichiomycetes</taxon>
        <taxon>Metschnikowiaceae</taxon>
        <taxon>Candidozyma</taxon>
    </lineage>
</organism>
<dbReference type="GO" id="GO:0051646">
    <property type="term" value="P:mitochondrion localization"/>
    <property type="evidence" value="ECO:0007669"/>
    <property type="project" value="TreeGrafter"/>
</dbReference>
<dbReference type="InterPro" id="IPR030381">
    <property type="entry name" value="G_DYNAMIN_dom"/>
</dbReference>
<keyword evidence="10 13" id="KW-0472">Membrane</keyword>
<feature type="compositionally biased region" description="Basic and acidic residues" evidence="12">
    <location>
        <begin position="465"/>
        <end position="475"/>
    </location>
</feature>
<evidence type="ECO:0000256" key="13">
    <source>
        <dbReference type="SAM" id="Phobius"/>
    </source>
</evidence>
<name>A0A0L0P2D3_CANAR</name>
<gene>
    <name evidence="15" type="ORF">QG37_02485</name>
</gene>
<dbReference type="VEuPathDB" id="FungiDB:B9J08_000300"/>
<dbReference type="GO" id="GO:0003924">
    <property type="term" value="F:GTPase activity"/>
    <property type="evidence" value="ECO:0007669"/>
    <property type="project" value="InterPro"/>
</dbReference>
<evidence type="ECO:0000256" key="2">
    <source>
        <dbReference type="ARBA" id="ARBA00022692"/>
    </source>
</evidence>
<protein>
    <recommendedName>
        <fullName evidence="14">Dynamin-type G domain-containing protein</fullName>
    </recommendedName>
</protein>
<reference evidence="16" key="1">
    <citation type="journal article" date="2015" name="BMC Genomics">
        <title>Draft genome of a commonly misdiagnosed multidrug resistant pathogen Candida auris.</title>
        <authorList>
            <person name="Chatterjee S."/>
            <person name="Alampalli S.V."/>
            <person name="Nageshan R.K."/>
            <person name="Chettiar S.T."/>
            <person name="Joshi S."/>
            <person name="Tatu U.S."/>
        </authorList>
    </citation>
    <scope>NUCLEOTIDE SEQUENCE [LARGE SCALE GENOMIC DNA]</scope>
    <source>
        <strain evidence="16">6684</strain>
    </source>
</reference>
<keyword evidence="7" id="KW-0175">Coiled coil</keyword>
<evidence type="ECO:0000256" key="3">
    <source>
        <dbReference type="ARBA" id="ARBA00022741"/>
    </source>
</evidence>
<evidence type="ECO:0000259" key="14">
    <source>
        <dbReference type="PROSITE" id="PS51718"/>
    </source>
</evidence>
<feature type="region of interest" description="Disordered" evidence="12">
    <location>
        <begin position="446"/>
        <end position="475"/>
    </location>
</feature>
<evidence type="ECO:0000256" key="12">
    <source>
        <dbReference type="SAM" id="MobiDB-lite"/>
    </source>
</evidence>
<comment type="caution">
    <text evidence="15">The sequence shown here is derived from an EMBL/GenBank/DDBJ whole genome shotgun (WGS) entry which is preliminary data.</text>
</comment>
<dbReference type="SUPFAM" id="SSF52540">
    <property type="entry name" value="P-loop containing nucleoside triphosphate hydrolases"/>
    <property type="match status" value="1"/>
</dbReference>
<dbReference type="InterPro" id="IPR045063">
    <property type="entry name" value="Dynamin_N"/>
</dbReference>
<evidence type="ECO:0000256" key="7">
    <source>
        <dbReference type="ARBA" id="ARBA00023054"/>
    </source>
</evidence>
<evidence type="ECO:0000256" key="4">
    <source>
        <dbReference type="ARBA" id="ARBA00022787"/>
    </source>
</evidence>
<evidence type="ECO:0000256" key="10">
    <source>
        <dbReference type="ARBA" id="ARBA00023136"/>
    </source>
</evidence>
<keyword evidence="3" id="KW-0547">Nucleotide-binding</keyword>
<keyword evidence="5" id="KW-0378">Hydrolase</keyword>
<dbReference type="VEuPathDB" id="FungiDB:B9J08_000299"/>
<dbReference type="VEuPathDB" id="FungiDB:CJI96_0001024"/>
<keyword evidence="6 13" id="KW-1133">Transmembrane helix</keyword>
<dbReference type="Proteomes" id="UP000037122">
    <property type="component" value="Unassembled WGS sequence"/>
</dbReference>
<keyword evidence="2 13" id="KW-0812">Transmembrane</keyword>
<dbReference type="Pfam" id="PF00350">
    <property type="entry name" value="Dynamin_N"/>
    <property type="match status" value="1"/>
</dbReference>
<evidence type="ECO:0000256" key="6">
    <source>
        <dbReference type="ARBA" id="ARBA00022989"/>
    </source>
</evidence>
<feature type="compositionally biased region" description="Low complexity" evidence="12">
    <location>
        <begin position="43"/>
        <end position="57"/>
    </location>
</feature>
<keyword evidence="9" id="KW-0342">GTP-binding</keyword>
<dbReference type="InterPro" id="IPR027417">
    <property type="entry name" value="P-loop_NTPase"/>
</dbReference>
<evidence type="ECO:0000256" key="8">
    <source>
        <dbReference type="ARBA" id="ARBA00023128"/>
    </source>
</evidence>
<dbReference type="VEuPathDB" id="FungiDB:CJJ07_001584"/>
<evidence type="ECO:0000256" key="11">
    <source>
        <dbReference type="ARBA" id="ARBA00048548"/>
    </source>
</evidence>
<feature type="domain" description="Dynamin-type G" evidence="14">
    <location>
        <begin position="225"/>
        <end position="516"/>
    </location>
</feature>
<sequence length="886" mass="100199">MSKSFKDLVARRNLKGSDDGTFVEDEEPAVMMYMPSDGTFAEESSTLFEGESSSSQSVNRHKPRQLSMSDAAVVASLKQVHYNENRVALDRAINLTIELLHELAAENRLRPIFFPAEDGASENLLLNSPRAHLALVRRKTDLEAKTLGKAKAGDLDGIDIEKEDDENKLKGMRTADFKVLKLNLKMGHSGAKLMNNLDKKSVSMLLDQKFSQQIKYLLNLKDRVDDTSSKVFVTGDLNAGKSTFCNALLRRRVLPEDQQPCTSVFCEVVDAAKENQGIEEVHAVPIGEEYNRSNESTYERHQLNELEDLVYECDKYGLLKVYVLDYRTAEESLLGNGVIDIKLIDAPGLNMDSYQTTQVFSRQEEIDLVVFVVNSENHFTLSAKEFIAAAAAEKQYVFIVVNRFDNIKDKNKCMSRILDQVKNLSPYTHKDAKDFVHFVSSSEVLNGLPDDGGDGGDGGDDDPDGNGRPDFNDPNFDKLENSLRKFLLDKRSISKLLPAKSYLLNILADLKTLSDINREIYYHEIGRMQKELQTNVAPKFNQMMLESVQMNDKITKLVEKTCSAAYDLTRKEIMTTVENFGSSQIVPYPGLQFVYDYAKETQRRMIDTIVSSVQVSEEKARLLTEKSVQEIVSIGQKSLGDEFLSDKVFKADLMFTRRRDTIKRQLNDQIEISDFFDPSFSAVLMWMGIPTEVISTTKLQMEVLYPLHLLTALPTSVYSLKKQLPTQLTLQTLYSSTKLLTTGALIRKAYNLSGLLKPSVAKKVVVPLAIFVGGFTVFYLINDIPNAFPRKQARKLKKQVIEMDYAHVNADRISKECRLVLNFPSRQVMNNFQTSIDKRSGEKERLEKEIRTANISAGYFKNLIEKIANETKFVEDIDLEKIHSVD</sequence>
<dbReference type="GO" id="GO:0005741">
    <property type="term" value="C:mitochondrial outer membrane"/>
    <property type="evidence" value="ECO:0007669"/>
    <property type="project" value="UniProtKB-SubCell"/>
</dbReference>
<dbReference type="GO" id="GO:0005525">
    <property type="term" value="F:GTP binding"/>
    <property type="evidence" value="ECO:0007669"/>
    <property type="project" value="UniProtKB-KW"/>
</dbReference>
<proteinExistence type="predicted"/>
<dbReference type="AlphaFoldDB" id="A0A0L0P2D3"/>
<feature type="transmembrane region" description="Helical" evidence="13">
    <location>
        <begin position="764"/>
        <end position="781"/>
    </location>
</feature>
<feature type="compositionally biased region" description="Acidic residues" evidence="12">
    <location>
        <begin position="451"/>
        <end position="464"/>
    </location>
</feature>
<dbReference type="VEuPathDB" id="FungiDB:CJJ09_002271"/>
<dbReference type="VEuPathDB" id="FungiDB:QG37_02485"/>
<evidence type="ECO:0000313" key="16">
    <source>
        <dbReference type="Proteomes" id="UP000037122"/>
    </source>
</evidence>
<dbReference type="FunFam" id="3.40.50.300:FF:000638">
    <property type="entry name" value="Transmembrane GTPase Fzo1, putative"/>
    <property type="match status" value="1"/>
</dbReference>
<dbReference type="EMBL" id="LGST01000018">
    <property type="protein sequence ID" value="KNE00454.1"/>
    <property type="molecule type" value="Genomic_DNA"/>
</dbReference>